<evidence type="ECO:0000313" key="1">
    <source>
        <dbReference type="EnsemblPlants" id="Solyc11g030953.1.1"/>
    </source>
</evidence>
<dbReference type="EnsemblPlants" id="Solyc11g030953.1.1">
    <property type="protein sequence ID" value="Solyc11g030953.1.1"/>
    <property type="gene ID" value="Solyc11g030953.1"/>
</dbReference>
<dbReference type="Gene3D" id="3.30.420.40">
    <property type="match status" value="1"/>
</dbReference>
<keyword evidence="2" id="KW-1185">Reference proteome</keyword>
<dbReference type="InterPro" id="IPR004000">
    <property type="entry name" value="Actin"/>
</dbReference>
<evidence type="ECO:0000313" key="2">
    <source>
        <dbReference type="Proteomes" id="UP000004994"/>
    </source>
</evidence>
<dbReference type="InterPro" id="IPR043129">
    <property type="entry name" value="ATPase_NBD"/>
</dbReference>
<protein>
    <submittedName>
        <fullName evidence="1">Uncharacterized protein</fullName>
    </submittedName>
</protein>
<dbReference type="Pfam" id="PF00022">
    <property type="entry name" value="Actin"/>
    <property type="match status" value="1"/>
</dbReference>
<dbReference type="SUPFAM" id="SSF53067">
    <property type="entry name" value="Actin-like ATPase domain"/>
    <property type="match status" value="1"/>
</dbReference>
<sequence>MLLRNLTYEEHVKEDDKHIKISEVSLPDVIFEPDMICMEVDMMKDLYGNILLSGVSTKFPVIVDRISIEITALAPSSMKIKVFAPPHILSHFS</sequence>
<dbReference type="AlphaFoldDB" id="A0A3Q7IV64"/>
<accession>A0A3Q7IV64</accession>
<dbReference type="Proteomes" id="UP000004994">
    <property type="component" value="Chromosome 11"/>
</dbReference>
<dbReference type="InParanoid" id="A0A3Q7IV64"/>
<name>A0A3Q7IV64_SOLLC</name>
<organism evidence="1">
    <name type="scientific">Solanum lycopersicum</name>
    <name type="common">Tomato</name>
    <name type="synonym">Lycopersicon esculentum</name>
    <dbReference type="NCBI Taxonomy" id="4081"/>
    <lineage>
        <taxon>Eukaryota</taxon>
        <taxon>Viridiplantae</taxon>
        <taxon>Streptophyta</taxon>
        <taxon>Embryophyta</taxon>
        <taxon>Tracheophyta</taxon>
        <taxon>Spermatophyta</taxon>
        <taxon>Magnoliopsida</taxon>
        <taxon>eudicotyledons</taxon>
        <taxon>Gunneridae</taxon>
        <taxon>Pentapetalae</taxon>
        <taxon>asterids</taxon>
        <taxon>lamiids</taxon>
        <taxon>Solanales</taxon>
        <taxon>Solanaceae</taxon>
        <taxon>Solanoideae</taxon>
        <taxon>Solaneae</taxon>
        <taxon>Solanum</taxon>
        <taxon>Solanum subgen. Lycopersicon</taxon>
    </lineage>
</organism>
<dbReference type="STRING" id="4081.A0A3Q7IV64"/>
<proteinExistence type="predicted"/>
<reference evidence="1" key="2">
    <citation type="submission" date="2019-01" db="UniProtKB">
        <authorList>
            <consortium name="EnsemblPlants"/>
        </authorList>
    </citation>
    <scope>IDENTIFICATION</scope>
    <source>
        <strain evidence="1">cv. Heinz 1706</strain>
    </source>
</reference>
<reference evidence="1" key="1">
    <citation type="journal article" date="2012" name="Nature">
        <title>The tomato genome sequence provides insights into fleshy fruit evolution.</title>
        <authorList>
            <consortium name="Tomato Genome Consortium"/>
        </authorList>
    </citation>
    <scope>NUCLEOTIDE SEQUENCE [LARGE SCALE GENOMIC DNA]</scope>
    <source>
        <strain evidence="1">cv. Heinz 1706</strain>
    </source>
</reference>
<dbReference type="Gramene" id="Solyc11g030953.1.1">
    <property type="protein sequence ID" value="Solyc11g030953.1.1"/>
    <property type="gene ID" value="Solyc11g030953.1"/>
</dbReference>